<name>A0A937D3Q5_9HYPH</name>
<dbReference type="RefSeq" id="WP_202063532.1">
    <property type="nucleotide sequence ID" value="NZ_JAEQMY010000047.1"/>
</dbReference>
<accession>A0A937D3Q5</accession>
<proteinExistence type="predicted"/>
<comment type="caution">
    <text evidence="1">The sequence shown here is derived from an EMBL/GenBank/DDBJ whole genome shotgun (WGS) entry which is preliminary data.</text>
</comment>
<keyword evidence="2" id="KW-1185">Reference proteome</keyword>
<evidence type="ECO:0000313" key="2">
    <source>
        <dbReference type="Proteomes" id="UP000605848"/>
    </source>
</evidence>
<evidence type="ECO:0000313" key="1">
    <source>
        <dbReference type="EMBL" id="MBL0406665.1"/>
    </source>
</evidence>
<dbReference type="Proteomes" id="UP000605848">
    <property type="component" value="Unassembled WGS sequence"/>
</dbReference>
<dbReference type="AlphaFoldDB" id="A0A937D3Q5"/>
<sequence>MTCVGSSTPDLAAAIYDAPGPDAAPELLRQRRRRVRDALAIMNRTAAWGVQLGLRDAAVRRARARGDLTKGGADCLDQPAQAAQRRDQAALRCRGDLPQ</sequence>
<dbReference type="EMBL" id="JAEQMY010000047">
    <property type="protein sequence ID" value="MBL0406665.1"/>
    <property type="molecule type" value="Genomic_DNA"/>
</dbReference>
<gene>
    <name evidence="1" type="ORF">JKG68_22190</name>
</gene>
<reference evidence="1" key="1">
    <citation type="submission" date="2021-01" db="EMBL/GenBank/DDBJ databases">
        <title>Microvirga sp.</title>
        <authorList>
            <person name="Kim M.K."/>
        </authorList>
    </citation>
    <scope>NUCLEOTIDE SEQUENCE</scope>
    <source>
        <strain evidence="1">5420S-16</strain>
    </source>
</reference>
<organism evidence="1 2">
    <name type="scientific">Microvirga aerilata</name>
    <dbReference type="NCBI Taxonomy" id="670292"/>
    <lineage>
        <taxon>Bacteria</taxon>
        <taxon>Pseudomonadati</taxon>
        <taxon>Pseudomonadota</taxon>
        <taxon>Alphaproteobacteria</taxon>
        <taxon>Hyphomicrobiales</taxon>
        <taxon>Methylobacteriaceae</taxon>
        <taxon>Microvirga</taxon>
    </lineage>
</organism>
<protein>
    <submittedName>
        <fullName evidence="1">Uncharacterized protein</fullName>
    </submittedName>
</protein>